<dbReference type="SUPFAM" id="SSF52540">
    <property type="entry name" value="P-loop containing nucleoside triphosphate hydrolases"/>
    <property type="match status" value="2"/>
</dbReference>
<evidence type="ECO:0000256" key="1">
    <source>
        <dbReference type="ARBA" id="ARBA00022741"/>
    </source>
</evidence>
<sequence>MPAQNRSASPSLLTQQLEGVLERITYQNEENGYTIAKLIPRGKSQEITVVGTLTGANVGESLRLQGMWINHVQYGRQFEVRSFEVTMPATVEGLRKYLGSGLIKGIGPVNAGRIVDAFGIETLEVIESAPQRLLEVAGIGEKRVEMILKAWEEQKQIKEIMLFLQSNGVSTSLAVKIYKQYGQNAIQVVRTDPYRLARDIYGIGFKTADKIARQLGIAEDAPSRIQAGLLFALGKLSGEGHCYAERGQLLNAAAGLLEIEAALCEPQVDLLVAQGDLILEEEALYLPPFHYAEVGAAGKLRRIQTDARDRLAVFKTINWPLAFNALDKVSSFQLTEQQKLAVRMALTEKVSVLTGGPGTGKSTITFSIIQLLKERYCSVLLAAPTGRAAKRLSEATGLEAKTIHRLLEYSPTSSDAFVRDQENPLDADMIIIDETSMVDILLLNHLLSAIETGSHLVFVGDVDQLPSVGPGNVLRDMIDCGEIPVTRLDTIFRQSEDSYIIVNAHRINQGEFPQFSTQSKDFFLFPEEDAEKAADRVVELTTTRIKSKFGFNPQTDIQVLSPMHRGDTGVSELNRRLQNELNPPSASRTEYRQGGRVFREGDRVMQMRNDYERKIFNGDMGVIQQIDLENQALSLDFEGRLVPCEYSQLDELTHAYAVSIHKSQGSEFPVVVIPILMQHYMMLQRNLLYTGVTRARKMVVLVGSKRAIARAVKNNQIARRNTRLASRLRVKQTR</sequence>
<dbReference type="Pfam" id="PF23139">
    <property type="entry name" value="OB_YrrC"/>
    <property type="match status" value="1"/>
</dbReference>
<dbReference type="SUPFAM" id="SSF47781">
    <property type="entry name" value="RuvA domain 2-like"/>
    <property type="match status" value="1"/>
</dbReference>
<dbReference type="NCBIfam" id="TIGR01448">
    <property type="entry name" value="recD_rel"/>
    <property type="match status" value="1"/>
</dbReference>
<keyword evidence="3 5" id="KW-0347">Helicase</keyword>
<dbReference type="EC" id="5.6.2.3" evidence="3"/>
<keyword evidence="6" id="KW-1185">Reference proteome</keyword>
<dbReference type="Gene3D" id="3.40.50.300">
    <property type="entry name" value="P-loop containing nucleotide triphosphate hydrolases"/>
    <property type="match status" value="2"/>
</dbReference>
<proteinExistence type="inferred from homology"/>
<dbReference type="PANTHER" id="PTHR43788">
    <property type="entry name" value="DNA2/NAM7 HELICASE FAMILY MEMBER"/>
    <property type="match status" value="1"/>
</dbReference>
<dbReference type="GO" id="GO:0017116">
    <property type="term" value="F:single-stranded DNA helicase activity"/>
    <property type="evidence" value="ECO:0007669"/>
    <property type="project" value="TreeGrafter"/>
</dbReference>
<dbReference type="Pfam" id="PF13538">
    <property type="entry name" value="UvrD_C_2"/>
    <property type="match status" value="1"/>
</dbReference>
<comment type="similarity">
    <text evidence="3">Belongs to the RecD family. RecD2 subfamily.</text>
</comment>
<dbReference type="InterPro" id="IPR027785">
    <property type="entry name" value="UvrD-like_helicase_C"/>
</dbReference>
<evidence type="ECO:0000256" key="3">
    <source>
        <dbReference type="HAMAP-Rule" id="MF_01488"/>
    </source>
</evidence>
<feature type="domain" description="Helix-hairpin-helix DNA-binding motif class 1" evidence="4">
    <location>
        <begin position="131"/>
        <end position="150"/>
    </location>
</feature>
<dbReference type="InterPro" id="IPR006345">
    <property type="entry name" value="RecD2"/>
</dbReference>
<dbReference type="GO" id="GO:0005524">
    <property type="term" value="F:ATP binding"/>
    <property type="evidence" value="ECO:0007669"/>
    <property type="project" value="UniProtKB-UniRule"/>
</dbReference>
<gene>
    <name evidence="3" type="primary">recD2</name>
    <name evidence="5" type="ORF">ADN00_05370</name>
</gene>
<dbReference type="PANTHER" id="PTHR43788:SF6">
    <property type="entry name" value="DNA HELICASE B"/>
    <property type="match status" value="1"/>
</dbReference>
<dbReference type="OrthoDB" id="9803432at2"/>
<dbReference type="EMBL" id="LGCL01000016">
    <property type="protein sequence ID" value="KPL78682.1"/>
    <property type="molecule type" value="Genomic_DNA"/>
</dbReference>
<evidence type="ECO:0000256" key="2">
    <source>
        <dbReference type="ARBA" id="ARBA00022840"/>
    </source>
</evidence>
<dbReference type="GO" id="GO:0043139">
    <property type="term" value="F:5'-3' DNA helicase activity"/>
    <property type="evidence" value="ECO:0007669"/>
    <property type="project" value="UniProtKB-UniRule"/>
</dbReference>
<dbReference type="GO" id="GO:0016887">
    <property type="term" value="F:ATP hydrolysis activity"/>
    <property type="evidence" value="ECO:0007669"/>
    <property type="project" value="RHEA"/>
</dbReference>
<keyword evidence="1 3" id="KW-0547">Nucleotide-binding</keyword>
<dbReference type="Pfam" id="PF14490">
    <property type="entry name" value="HHH_RecD2"/>
    <property type="match status" value="1"/>
</dbReference>
<reference evidence="5 6" key="1">
    <citation type="submission" date="2015-07" db="EMBL/GenBank/DDBJ databases">
        <title>Genome sequence of Ornatilinea apprima DSM 23815.</title>
        <authorList>
            <person name="Hemp J."/>
            <person name="Ward L.M."/>
            <person name="Pace L.A."/>
            <person name="Fischer W.W."/>
        </authorList>
    </citation>
    <scope>NUCLEOTIDE SEQUENCE [LARGE SCALE GENOMIC DNA]</scope>
    <source>
        <strain evidence="5 6">P3M-1</strain>
    </source>
</reference>
<dbReference type="InterPro" id="IPR010994">
    <property type="entry name" value="RuvA_2-like"/>
</dbReference>
<dbReference type="Gene3D" id="1.10.10.2220">
    <property type="match status" value="1"/>
</dbReference>
<dbReference type="GO" id="GO:0006310">
    <property type="term" value="P:DNA recombination"/>
    <property type="evidence" value="ECO:0007669"/>
    <property type="project" value="InterPro"/>
</dbReference>
<keyword evidence="3" id="KW-0378">Hydrolase</keyword>
<dbReference type="InterPro" id="IPR029493">
    <property type="entry name" value="RecD2-like_HHH"/>
</dbReference>
<keyword evidence="3" id="KW-0413">Isomerase</keyword>
<dbReference type="RefSeq" id="WP_075061946.1">
    <property type="nucleotide sequence ID" value="NZ_LGCL01000016.1"/>
</dbReference>
<dbReference type="Gene3D" id="1.10.150.20">
    <property type="entry name" value="5' to 3' exonuclease, C-terminal subdomain"/>
    <property type="match status" value="1"/>
</dbReference>
<dbReference type="CDD" id="cd17933">
    <property type="entry name" value="DEXSc_RecD-like"/>
    <property type="match status" value="1"/>
</dbReference>
<evidence type="ECO:0000313" key="5">
    <source>
        <dbReference type="EMBL" id="KPL78682.1"/>
    </source>
</evidence>
<dbReference type="InterPro" id="IPR041451">
    <property type="entry name" value="RecD2_SH13"/>
</dbReference>
<protein>
    <recommendedName>
        <fullName evidence="3">ATP-dependent RecD2 DNA helicase</fullName>
        <ecNumber evidence="3">5.6.2.3</ecNumber>
    </recommendedName>
    <alternativeName>
        <fullName evidence="3">DNA 5'-3' helicase subunit RecD2</fullName>
    </alternativeName>
</protein>
<dbReference type="InterPro" id="IPR027417">
    <property type="entry name" value="P-loop_NTPase"/>
</dbReference>
<keyword evidence="2 3" id="KW-0067">ATP-binding</keyword>
<comment type="caution">
    <text evidence="5">The sequence shown here is derived from an EMBL/GenBank/DDBJ whole genome shotgun (WGS) entry which is preliminary data.</text>
</comment>
<evidence type="ECO:0000259" key="4">
    <source>
        <dbReference type="SMART" id="SM00278"/>
    </source>
</evidence>
<dbReference type="SMART" id="SM00278">
    <property type="entry name" value="HhH1"/>
    <property type="match status" value="2"/>
</dbReference>
<comment type="function">
    <text evidence="3">DNA-dependent ATPase and ATP-dependent 5'-3' DNA helicase. Has no activity on blunt DNA or DNA with 3'-overhangs, requires at least 10 bases of 5'-ssDNA for helicase activity.</text>
</comment>
<dbReference type="Proteomes" id="UP000050417">
    <property type="component" value="Unassembled WGS sequence"/>
</dbReference>
<keyword evidence="3" id="KW-0238">DNA-binding</keyword>
<dbReference type="GO" id="GO:0003677">
    <property type="term" value="F:DNA binding"/>
    <property type="evidence" value="ECO:0007669"/>
    <property type="project" value="UniProtKB-UniRule"/>
</dbReference>
<dbReference type="Pfam" id="PF14520">
    <property type="entry name" value="HHH_5"/>
    <property type="match status" value="1"/>
</dbReference>
<dbReference type="Pfam" id="PF18335">
    <property type="entry name" value="SH3_13"/>
    <property type="match status" value="1"/>
</dbReference>
<name>A0A0N8GNP6_9CHLR</name>
<dbReference type="HAMAP" id="MF_01488">
    <property type="entry name" value="RecD2"/>
    <property type="match status" value="1"/>
</dbReference>
<dbReference type="InterPro" id="IPR055446">
    <property type="entry name" value="RecD2_N_OB"/>
</dbReference>
<dbReference type="PATRIC" id="fig|1134406.4.peg.1546"/>
<dbReference type="InterPro" id="IPR003583">
    <property type="entry name" value="Hlx-hairpin-Hlx_DNA-bd_motif"/>
</dbReference>
<comment type="catalytic activity">
    <reaction evidence="3">
        <text>ATP + H2O = ADP + phosphate + H(+)</text>
        <dbReference type="Rhea" id="RHEA:13065"/>
        <dbReference type="ChEBI" id="CHEBI:15377"/>
        <dbReference type="ChEBI" id="CHEBI:15378"/>
        <dbReference type="ChEBI" id="CHEBI:30616"/>
        <dbReference type="ChEBI" id="CHEBI:43474"/>
        <dbReference type="ChEBI" id="CHEBI:456216"/>
        <dbReference type="EC" id="5.6.2.3"/>
    </reaction>
</comment>
<organism evidence="5 6">
    <name type="scientific">Ornatilinea apprima</name>
    <dbReference type="NCBI Taxonomy" id="1134406"/>
    <lineage>
        <taxon>Bacteria</taxon>
        <taxon>Bacillati</taxon>
        <taxon>Chloroflexota</taxon>
        <taxon>Anaerolineae</taxon>
        <taxon>Anaerolineales</taxon>
        <taxon>Anaerolineaceae</taxon>
        <taxon>Ornatilinea</taxon>
    </lineage>
</organism>
<dbReference type="AlphaFoldDB" id="A0A0N8GNP6"/>
<accession>A0A0N8GNP6</accession>
<evidence type="ECO:0000313" key="6">
    <source>
        <dbReference type="Proteomes" id="UP000050417"/>
    </source>
</evidence>
<dbReference type="CDD" id="cd18809">
    <property type="entry name" value="SF1_C_RecD"/>
    <property type="match status" value="1"/>
</dbReference>
<feature type="binding site" evidence="3">
    <location>
        <begin position="358"/>
        <end position="362"/>
    </location>
    <ligand>
        <name>ATP</name>
        <dbReference type="ChEBI" id="CHEBI:30616"/>
    </ligand>
</feature>
<dbReference type="Pfam" id="PF13245">
    <property type="entry name" value="AAA_19"/>
    <property type="match status" value="1"/>
</dbReference>
<dbReference type="InterPro" id="IPR050534">
    <property type="entry name" value="Coronavir_polyprotein_1ab"/>
</dbReference>
<feature type="domain" description="Helix-hairpin-helix DNA-binding motif class 1" evidence="4">
    <location>
        <begin position="195"/>
        <end position="214"/>
    </location>
</feature>
<dbReference type="Gene3D" id="2.30.30.940">
    <property type="match status" value="1"/>
</dbReference>
<dbReference type="GO" id="GO:0009338">
    <property type="term" value="C:exodeoxyribonuclease V complex"/>
    <property type="evidence" value="ECO:0007669"/>
    <property type="project" value="TreeGrafter"/>
</dbReference>
<dbReference type="GO" id="GO:0006281">
    <property type="term" value="P:DNA repair"/>
    <property type="evidence" value="ECO:0007669"/>
    <property type="project" value="InterPro"/>
</dbReference>
<dbReference type="STRING" id="1134406.ADN00_05370"/>